<comment type="caution">
    <text evidence="6">The sequence shown here is derived from an EMBL/GenBank/DDBJ whole genome shotgun (WGS) entry which is preliminary data.</text>
</comment>
<dbReference type="Proteomes" id="UP001148838">
    <property type="component" value="Unassembled WGS sequence"/>
</dbReference>
<evidence type="ECO:0000259" key="5">
    <source>
        <dbReference type="Pfam" id="PF02854"/>
    </source>
</evidence>
<keyword evidence="7" id="KW-1185">Reference proteome</keyword>
<keyword evidence="2" id="KW-0963">Cytoplasm</keyword>
<feature type="compositionally biased region" description="Basic and acidic residues" evidence="4">
    <location>
        <begin position="36"/>
        <end position="47"/>
    </location>
</feature>
<feature type="domain" description="MIF4G" evidence="5">
    <location>
        <begin position="374"/>
        <end position="443"/>
    </location>
</feature>
<dbReference type="PANTHER" id="PTHR23254:SF15">
    <property type="entry name" value="POLYADENYLATE-BINDING PROTEIN-INTERACTING PROTEIN 1"/>
    <property type="match status" value="1"/>
</dbReference>
<evidence type="ECO:0000256" key="2">
    <source>
        <dbReference type="ARBA" id="ARBA00022490"/>
    </source>
</evidence>
<feature type="non-terminal residue" evidence="6">
    <location>
        <position position="467"/>
    </location>
</feature>
<dbReference type="Gene3D" id="1.25.40.180">
    <property type="match status" value="1"/>
</dbReference>
<sequence length="467" mass="52262">MAPRRLKPLPTSKAIMHPAGEHLVPRGRGRGPWRQGQEHRELRRPQSDNRIGFAANNSNSIPDPGAGGDVSRNSTLSATAKEFYPKGYQTHPVEDGYNSSYQFEEVPHQNVLPVQMPVIPNWSLGQGNLQGRLYSNWSPISPCSVIKTPPEGGDCLRYNLASPTSQTTPEQVATNHLIEVMQHLTLNPGKFDVLITPLVHTFSLWLGDKNIVYSIVNAIVEQVCSSYNNTLTFLSLQSITEPNFRYNGARLCNFLNNEFPPGDKSTFRSCLLSSIEGIDDSEMRLRIRHRLPDIRLTVRKTSKKPISKLEAMQHVLTISTLLEGVKKNIYVFQLTFIQIQGRLHGYVLFVAELFMQLELAKGYGDRITILGTALLEALSSLLTEPSSENIKCVCQVLKLTGQPLDAQEPLAMNQIMHSLSELFSNSNVEPNIRHLIHSVIELRTIRWGDASNFMPHASTTQVYNSCP</sequence>
<protein>
    <recommendedName>
        <fullName evidence="5">MIF4G domain-containing protein</fullName>
    </recommendedName>
</protein>
<name>A0ABQ8TWS7_PERAM</name>
<accession>A0ABQ8TWS7</accession>
<evidence type="ECO:0000313" key="6">
    <source>
        <dbReference type="EMBL" id="KAJ4450137.1"/>
    </source>
</evidence>
<reference evidence="6 7" key="1">
    <citation type="journal article" date="2022" name="Allergy">
        <title>Genome assembly and annotation of Periplaneta americana reveal a comprehensive cockroach allergen profile.</title>
        <authorList>
            <person name="Wang L."/>
            <person name="Xiong Q."/>
            <person name="Saelim N."/>
            <person name="Wang L."/>
            <person name="Nong W."/>
            <person name="Wan A.T."/>
            <person name="Shi M."/>
            <person name="Liu X."/>
            <person name="Cao Q."/>
            <person name="Hui J.H.L."/>
            <person name="Sookrung N."/>
            <person name="Leung T.F."/>
            <person name="Tungtrongchitr A."/>
            <person name="Tsui S.K.W."/>
        </authorList>
    </citation>
    <scope>NUCLEOTIDE SEQUENCE [LARGE SCALE GENOMIC DNA]</scope>
    <source>
        <strain evidence="6">PWHHKU_190912</strain>
    </source>
</reference>
<dbReference type="Pfam" id="PF02854">
    <property type="entry name" value="MIF4G"/>
    <property type="match status" value="1"/>
</dbReference>
<organism evidence="6 7">
    <name type="scientific">Periplaneta americana</name>
    <name type="common">American cockroach</name>
    <name type="synonym">Blatta americana</name>
    <dbReference type="NCBI Taxonomy" id="6978"/>
    <lineage>
        <taxon>Eukaryota</taxon>
        <taxon>Metazoa</taxon>
        <taxon>Ecdysozoa</taxon>
        <taxon>Arthropoda</taxon>
        <taxon>Hexapoda</taxon>
        <taxon>Insecta</taxon>
        <taxon>Pterygota</taxon>
        <taxon>Neoptera</taxon>
        <taxon>Polyneoptera</taxon>
        <taxon>Dictyoptera</taxon>
        <taxon>Blattodea</taxon>
        <taxon>Blattoidea</taxon>
        <taxon>Blattidae</taxon>
        <taxon>Blattinae</taxon>
        <taxon>Periplaneta</taxon>
    </lineage>
</organism>
<evidence type="ECO:0000313" key="7">
    <source>
        <dbReference type="Proteomes" id="UP001148838"/>
    </source>
</evidence>
<gene>
    <name evidence="6" type="ORF">ANN_01544</name>
</gene>
<evidence type="ECO:0000256" key="4">
    <source>
        <dbReference type="SAM" id="MobiDB-lite"/>
    </source>
</evidence>
<dbReference type="InterPro" id="IPR003890">
    <property type="entry name" value="MIF4G-like_typ-3"/>
</dbReference>
<evidence type="ECO:0000256" key="1">
    <source>
        <dbReference type="ARBA" id="ARBA00004496"/>
    </source>
</evidence>
<proteinExistence type="predicted"/>
<dbReference type="PANTHER" id="PTHR23254">
    <property type="entry name" value="EIF4G DOMAIN PROTEIN"/>
    <property type="match status" value="1"/>
</dbReference>
<dbReference type="InterPro" id="IPR016024">
    <property type="entry name" value="ARM-type_fold"/>
</dbReference>
<evidence type="ECO:0000256" key="3">
    <source>
        <dbReference type="ARBA" id="ARBA00022845"/>
    </source>
</evidence>
<dbReference type="InterPro" id="IPR051367">
    <property type="entry name" value="mRNA_TranslReg/HistoneTransl"/>
</dbReference>
<dbReference type="EMBL" id="JAJSOF020000003">
    <property type="protein sequence ID" value="KAJ4450137.1"/>
    <property type="molecule type" value="Genomic_DNA"/>
</dbReference>
<dbReference type="SUPFAM" id="SSF48371">
    <property type="entry name" value="ARM repeat"/>
    <property type="match status" value="1"/>
</dbReference>
<keyword evidence="3" id="KW-0810">Translation regulation</keyword>
<comment type="subcellular location">
    <subcellularLocation>
        <location evidence="1">Cytoplasm</location>
    </subcellularLocation>
</comment>
<feature type="region of interest" description="Disordered" evidence="4">
    <location>
        <begin position="1"/>
        <end position="73"/>
    </location>
</feature>